<dbReference type="RefSeq" id="WP_184579138.1">
    <property type="nucleotide sequence ID" value="NZ_JACHJL010000026.1"/>
</dbReference>
<protein>
    <submittedName>
        <fullName evidence="1">Uncharacterized protein</fullName>
    </submittedName>
</protein>
<gene>
    <name evidence="1" type="ORF">FHS42_006765</name>
</gene>
<dbReference type="Proteomes" id="UP000588098">
    <property type="component" value="Unassembled WGS sequence"/>
</dbReference>
<organism evidence="1 2">
    <name type="scientific">Streptomyces zagrosensis</name>
    <dbReference type="NCBI Taxonomy" id="1042984"/>
    <lineage>
        <taxon>Bacteria</taxon>
        <taxon>Bacillati</taxon>
        <taxon>Actinomycetota</taxon>
        <taxon>Actinomycetes</taxon>
        <taxon>Kitasatosporales</taxon>
        <taxon>Streptomycetaceae</taxon>
        <taxon>Streptomyces</taxon>
    </lineage>
</organism>
<proteinExistence type="predicted"/>
<accession>A0A7W9QGN7</accession>
<keyword evidence="2" id="KW-1185">Reference proteome</keyword>
<comment type="caution">
    <text evidence="1">The sequence shown here is derived from an EMBL/GenBank/DDBJ whole genome shotgun (WGS) entry which is preliminary data.</text>
</comment>
<sequence length="59" mass="6317">MPPPGGGSGRAAYDVRIYRAEEFAELCREAGFAAVQLYGDWDGTIYRDSSPYLGAVATA</sequence>
<evidence type="ECO:0000313" key="2">
    <source>
        <dbReference type="Proteomes" id="UP000588098"/>
    </source>
</evidence>
<dbReference type="AlphaFoldDB" id="A0A7W9QGN7"/>
<dbReference type="EMBL" id="JACHJL010000026">
    <property type="protein sequence ID" value="MBB5939669.1"/>
    <property type="molecule type" value="Genomic_DNA"/>
</dbReference>
<reference evidence="1 2" key="1">
    <citation type="submission" date="2020-08" db="EMBL/GenBank/DDBJ databases">
        <title>Genomic Encyclopedia of Type Strains, Phase III (KMG-III): the genomes of soil and plant-associated and newly described type strains.</title>
        <authorList>
            <person name="Whitman W."/>
        </authorList>
    </citation>
    <scope>NUCLEOTIDE SEQUENCE [LARGE SCALE GENOMIC DNA]</scope>
    <source>
        <strain evidence="1 2">CECT 8305</strain>
    </source>
</reference>
<name>A0A7W9QGN7_9ACTN</name>
<evidence type="ECO:0000313" key="1">
    <source>
        <dbReference type="EMBL" id="MBB5939669.1"/>
    </source>
</evidence>